<organism evidence="3 4">
    <name type="scientific">Durusdinium trenchii</name>
    <dbReference type="NCBI Taxonomy" id="1381693"/>
    <lineage>
        <taxon>Eukaryota</taxon>
        <taxon>Sar</taxon>
        <taxon>Alveolata</taxon>
        <taxon>Dinophyceae</taxon>
        <taxon>Suessiales</taxon>
        <taxon>Symbiodiniaceae</taxon>
        <taxon>Durusdinium</taxon>
    </lineage>
</organism>
<evidence type="ECO:0000313" key="4">
    <source>
        <dbReference type="Proteomes" id="UP001642484"/>
    </source>
</evidence>
<keyword evidence="4" id="KW-1185">Reference proteome</keyword>
<evidence type="ECO:0000313" key="3">
    <source>
        <dbReference type="EMBL" id="CAK9075579.1"/>
    </source>
</evidence>
<reference evidence="3 4" key="1">
    <citation type="submission" date="2024-02" db="EMBL/GenBank/DDBJ databases">
        <authorList>
            <person name="Chen Y."/>
            <person name="Shah S."/>
            <person name="Dougan E. K."/>
            <person name="Thang M."/>
            <person name="Chan C."/>
        </authorList>
    </citation>
    <scope>NUCLEOTIDE SEQUENCE [LARGE SCALE GENOMIC DNA]</scope>
</reference>
<feature type="region of interest" description="Disordered" evidence="1">
    <location>
        <begin position="80"/>
        <end position="160"/>
    </location>
</feature>
<proteinExistence type="predicted"/>
<evidence type="ECO:0000256" key="2">
    <source>
        <dbReference type="SAM" id="Phobius"/>
    </source>
</evidence>
<accession>A0ABP0PKY2</accession>
<keyword evidence="2" id="KW-1133">Transmembrane helix</keyword>
<sequence length="160" mass="18101">MTLPCQGRIFEVYGMSLGICWLTSLGSCAVLTWPMTEFLMGELTTRRDFRFCRSISLTARLDLFLRTVISHCQIGSRYAPPEPSPLAISEKERAEKAKPRSSGCLPETVMEEIPPEIPGLPELQPEPKEEKPEHWIGYDGDASSAPRRWPEGYDQEVADW</sequence>
<dbReference type="Proteomes" id="UP001642484">
    <property type="component" value="Unassembled WGS sequence"/>
</dbReference>
<gene>
    <name evidence="3" type="ORF">CCMP2556_LOCUS37217</name>
</gene>
<keyword evidence="2" id="KW-0472">Membrane</keyword>
<feature type="transmembrane region" description="Helical" evidence="2">
    <location>
        <begin position="12"/>
        <end position="33"/>
    </location>
</feature>
<name>A0ABP0PKY2_9DINO</name>
<protein>
    <submittedName>
        <fullName evidence="3">Uncharacterized protein</fullName>
    </submittedName>
</protein>
<feature type="compositionally biased region" description="Basic and acidic residues" evidence="1">
    <location>
        <begin position="89"/>
        <end position="98"/>
    </location>
</feature>
<keyword evidence="2" id="KW-0812">Transmembrane</keyword>
<feature type="compositionally biased region" description="Basic and acidic residues" evidence="1">
    <location>
        <begin position="125"/>
        <end position="136"/>
    </location>
</feature>
<comment type="caution">
    <text evidence="3">The sequence shown here is derived from an EMBL/GenBank/DDBJ whole genome shotgun (WGS) entry which is preliminary data.</text>
</comment>
<dbReference type="EMBL" id="CAXAMN010023151">
    <property type="protein sequence ID" value="CAK9075579.1"/>
    <property type="molecule type" value="Genomic_DNA"/>
</dbReference>
<evidence type="ECO:0000256" key="1">
    <source>
        <dbReference type="SAM" id="MobiDB-lite"/>
    </source>
</evidence>